<dbReference type="PANTHER" id="PTHR38731">
    <property type="entry name" value="LIPL45-RELATED LIPOPROTEIN-RELATED"/>
    <property type="match status" value="1"/>
</dbReference>
<dbReference type="EMBL" id="AFHG01000052">
    <property type="protein sequence ID" value="EGK71318.1"/>
    <property type="molecule type" value="Genomic_DNA"/>
</dbReference>
<protein>
    <recommendedName>
        <fullName evidence="3">LysM domain-containing protein</fullName>
    </recommendedName>
</protein>
<dbReference type="PIRSF" id="PIRSF029644">
    <property type="entry name" value="UCP029644"/>
    <property type="match status" value="1"/>
</dbReference>
<dbReference type="STRING" id="1000565.METUNv1_02708"/>
<dbReference type="PROSITE" id="PS51782">
    <property type="entry name" value="LYSM"/>
    <property type="match status" value="1"/>
</dbReference>
<evidence type="ECO:0000256" key="1">
    <source>
        <dbReference type="SAM" id="MobiDB-lite"/>
    </source>
</evidence>
<dbReference type="eggNOG" id="COG1652">
    <property type="taxonomic scope" value="Bacteria"/>
</dbReference>
<dbReference type="InterPro" id="IPR018392">
    <property type="entry name" value="LysM"/>
</dbReference>
<feature type="signal peptide" evidence="2">
    <location>
        <begin position="1"/>
        <end position="27"/>
    </location>
</feature>
<dbReference type="PANTHER" id="PTHR38731:SF3">
    <property type="entry name" value="BLL6125 PROTEIN"/>
    <property type="match status" value="1"/>
</dbReference>
<evidence type="ECO:0000256" key="2">
    <source>
        <dbReference type="SAM" id="SignalP"/>
    </source>
</evidence>
<proteinExistence type="predicted"/>
<reference evidence="4 5" key="1">
    <citation type="journal article" date="2011" name="J. Bacteriol.">
        <title>Genome sequence of Methyloversatilis universalis FAM5T, a methylotrophic representative of the order Rhodocyclales.</title>
        <authorList>
            <person name="Kittichotirat W."/>
            <person name="Good N.M."/>
            <person name="Hall R."/>
            <person name="Bringel F."/>
            <person name="Lajus A."/>
            <person name="Medigue C."/>
            <person name="Smalley N.E."/>
            <person name="Beck D."/>
            <person name="Bumgarner R."/>
            <person name="Vuilleumier S."/>
            <person name="Kalyuzhnaya M.G."/>
        </authorList>
    </citation>
    <scope>NUCLEOTIDE SEQUENCE [LARGE SCALE GENOMIC DNA]</scope>
    <source>
        <strain evidence="5">ATCC BAA-1314 / JCM 13912 / FAM5</strain>
    </source>
</reference>
<dbReference type="Pfam" id="PF04773">
    <property type="entry name" value="FecR"/>
    <property type="match status" value="1"/>
</dbReference>
<accession>F5REJ0</accession>
<dbReference type="Pfam" id="PF01476">
    <property type="entry name" value="LysM"/>
    <property type="match status" value="1"/>
</dbReference>
<dbReference type="InterPro" id="IPR036116">
    <property type="entry name" value="FN3_sf"/>
</dbReference>
<feature type="chain" id="PRO_5003327193" description="LysM domain-containing protein" evidence="2">
    <location>
        <begin position="28"/>
        <end position="541"/>
    </location>
</feature>
<feature type="domain" description="LysM" evidence="3">
    <location>
        <begin position="30"/>
        <end position="77"/>
    </location>
</feature>
<dbReference type="Gene3D" id="2.60.120.1440">
    <property type="match status" value="1"/>
</dbReference>
<comment type="caution">
    <text evidence="4">The sequence shown here is derived from an EMBL/GenBank/DDBJ whole genome shotgun (WGS) entry which is preliminary data.</text>
</comment>
<dbReference type="SUPFAM" id="SSF49265">
    <property type="entry name" value="Fibronectin type III"/>
    <property type="match status" value="1"/>
</dbReference>
<dbReference type="AlphaFoldDB" id="F5REJ0"/>
<dbReference type="CDD" id="cd00118">
    <property type="entry name" value="LysM"/>
    <property type="match status" value="1"/>
</dbReference>
<dbReference type="Gene3D" id="2.60.40.10">
    <property type="entry name" value="Immunoglobulins"/>
    <property type="match status" value="2"/>
</dbReference>
<keyword evidence="5" id="KW-1185">Reference proteome</keyword>
<organism evidence="4 5">
    <name type="scientific">Methyloversatilis universalis (strain ATCC BAA-1314 / DSM 25237 / JCM 13912 / CCUG 52030 / FAM5)</name>
    <dbReference type="NCBI Taxonomy" id="1000565"/>
    <lineage>
        <taxon>Bacteria</taxon>
        <taxon>Pseudomonadati</taxon>
        <taxon>Pseudomonadota</taxon>
        <taxon>Betaproteobacteria</taxon>
        <taxon>Nitrosomonadales</taxon>
        <taxon>Sterolibacteriaceae</taxon>
        <taxon>Methyloversatilis</taxon>
    </lineage>
</organism>
<dbReference type="RefSeq" id="WP_008062567.1">
    <property type="nucleotide sequence ID" value="NZ_AFHG01000052.1"/>
</dbReference>
<dbReference type="Gene3D" id="3.10.350.10">
    <property type="entry name" value="LysM domain"/>
    <property type="match status" value="1"/>
</dbReference>
<feature type="region of interest" description="Disordered" evidence="1">
    <location>
        <begin position="422"/>
        <end position="447"/>
    </location>
</feature>
<sequence>MSPERSAAASSRALACCLLLAALPAVAADFAYEIRAGDNPWNLTQRYLKDLSYWPRIQQYNRIAEPRRLQPGARLLIPEQWLRLQTREVRIDAVHGEVALTGADGQHRPARVGDLLTPGMRLATGEVGSAALAFADGSRVQLRPRSELGVQQSADFAAGAGSWVRLELLRGAVDSLVAPRSGPAGRFEIQTPAAVAAVRGTRFRVHADGDAARNETLEGRVAFGNAAGEQSVTAGQGSSARTGVAATPPRALLPPPALPALFADRLPINRPFPPLDGATAYRVQIAGDVSFDTVLIDAFGPAAAVRTADLPDGAYRVRVRGVDGDGFGGLDAEAVLTVDARPEPPVLVEPGPDARVSDAQPALRWSRARADERWRLQIASDATFSGPLVDRDDLSEPSFRPDAPLPPGTWFWRIASRNPDEGVGPFSDAQSFRRPPPGPAMEAPQSGPDGLTLRWRDAGPGLSYQIQIARTPDFAAPEVDARTDSPSWLMKDAQPGVWHLRVRSFAPDGFEGDWAPTQAVTVPEPAPAFRPWWLLPLLWLI</sequence>
<dbReference type="InterPro" id="IPR013783">
    <property type="entry name" value="Ig-like_fold"/>
</dbReference>
<dbReference type="eggNOG" id="COG4254">
    <property type="taxonomic scope" value="Bacteria"/>
</dbReference>
<keyword evidence="2" id="KW-0732">Signal</keyword>
<dbReference type="Proteomes" id="UP000005019">
    <property type="component" value="Unassembled WGS sequence"/>
</dbReference>
<evidence type="ECO:0000313" key="4">
    <source>
        <dbReference type="EMBL" id="EGK71318.1"/>
    </source>
</evidence>
<evidence type="ECO:0000313" key="5">
    <source>
        <dbReference type="Proteomes" id="UP000005019"/>
    </source>
</evidence>
<dbReference type="InterPro" id="IPR036779">
    <property type="entry name" value="LysM_dom_sf"/>
</dbReference>
<gene>
    <name evidence="4" type="ORF">METUNv1_02708</name>
</gene>
<dbReference type="InterPro" id="IPR016930">
    <property type="entry name" value="UCP029644"/>
</dbReference>
<dbReference type="InterPro" id="IPR006860">
    <property type="entry name" value="FecR"/>
</dbReference>
<evidence type="ECO:0000259" key="3">
    <source>
        <dbReference type="PROSITE" id="PS51782"/>
    </source>
</evidence>
<name>F5REJ0_METUF</name>